<dbReference type="OrthoDB" id="2012566at2759"/>
<dbReference type="InterPro" id="IPR036412">
    <property type="entry name" value="HAD-like_sf"/>
</dbReference>
<sequence>MGASELAPSAKPVLLLDVMDTIVYDPFFQDMPVHFGMSFKELLAQKHPSAWLEFECGDIDEDQLFAKFFADGRRVDGGALKDMLVSKYRWLPGMEPLLARLVAAGYRLHACSNYPTWYRLIEAKLAPSRYLSWTFVSCEGAMKGHRKPAREAYEACIEELQLQPADLIFVDDRKVNVEGARAAGMHGILFEGADALEQELLRKGLSF</sequence>
<dbReference type="AlphaFoldDB" id="A0A2J7ZS59"/>
<evidence type="ECO:0000313" key="1">
    <source>
        <dbReference type="EMBL" id="PNH03107.1"/>
    </source>
</evidence>
<dbReference type="PANTHER" id="PTHR43611:SF3">
    <property type="entry name" value="FLAVIN MONONUCLEOTIDE HYDROLASE 1, CHLOROPLATIC"/>
    <property type="match status" value="1"/>
</dbReference>
<dbReference type="EMBL" id="PGGS01000547">
    <property type="protein sequence ID" value="PNH03107.1"/>
    <property type="molecule type" value="Genomic_DNA"/>
</dbReference>
<protein>
    <recommendedName>
        <fullName evidence="3">Alpha-D-glucose-1-phosphate phosphatase YihX</fullName>
    </recommendedName>
</protein>
<dbReference type="SUPFAM" id="SSF56784">
    <property type="entry name" value="HAD-like"/>
    <property type="match status" value="1"/>
</dbReference>
<accession>A0A2J7ZS59</accession>
<dbReference type="InterPro" id="IPR006439">
    <property type="entry name" value="HAD-SF_hydro_IA"/>
</dbReference>
<keyword evidence="2" id="KW-1185">Reference proteome</keyword>
<dbReference type="Gene3D" id="3.40.50.1000">
    <property type="entry name" value="HAD superfamily/HAD-like"/>
    <property type="match status" value="1"/>
</dbReference>
<comment type="caution">
    <text evidence="1">The sequence shown here is derived from an EMBL/GenBank/DDBJ whole genome shotgun (WGS) entry which is preliminary data.</text>
</comment>
<organism evidence="1 2">
    <name type="scientific">Tetrabaena socialis</name>
    <dbReference type="NCBI Taxonomy" id="47790"/>
    <lineage>
        <taxon>Eukaryota</taxon>
        <taxon>Viridiplantae</taxon>
        <taxon>Chlorophyta</taxon>
        <taxon>core chlorophytes</taxon>
        <taxon>Chlorophyceae</taxon>
        <taxon>CS clade</taxon>
        <taxon>Chlamydomonadales</taxon>
        <taxon>Tetrabaenaceae</taxon>
        <taxon>Tetrabaena</taxon>
    </lineage>
</organism>
<dbReference type="Proteomes" id="UP000236333">
    <property type="component" value="Unassembled WGS sequence"/>
</dbReference>
<dbReference type="PANTHER" id="PTHR43611">
    <property type="entry name" value="ALPHA-D-GLUCOSE 1-PHOSPHATE PHOSPHATASE"/>
    <property type="match status" value="1"/>
</dbReference>
<dbReference type="NCBIfam" id="TIGR01509">
    <property type="entry name" value="HAD-SF-IA-v3"/>
    <property type="match status" value="1"/>
</dbReference>
<name>A0A2J7ZS59_9CHLO</name>
<dbReference type="Pfam" id="PF00702">
    <property type="entry name" value="Hydrolase"/>
    <property type="match status" value="1"/>
</dbReference>
<reference evidence="1 2" key="1">
    <citation type="journal article" date="2017" name="Mol. Biol. Evol.">
        <title>The 4-celled Tetrabaena socialis nuclear genome reveals the essential components for genetic control of cell number at the origin of multicellularity in the volvocine lineage.</title>
        <authorList>
            <person name="Featherston J."/>
            <person name="Arakaki Y."/>
            <person name="Hanschen E.R."/>
            <person name="Ferris P.J."/>
            <person name="Michod R.E."/>
            <person name="Olson B.J.S.C."/>
            <person name="Nozaki H."/>
            <person name="Durand P.M."/>
        </authorList>
    </citation>
    <scope>NUCLEOTIDE SEQUENCE [LARGE SCALE GENOMIC DNA]</scope>
    <source>
        <strain evidence="1 2">NIES-571</strain>
    </source>
</reference>
<evidence type="ECO:0008006" key="3">
    <source>
        <dbReference type="Google" id="ProtNLM"/>
    </source>
</evidence>
<dbReference type="InterPro" id="IPR023214">
    <property type="entry name" value="HAD_sf"/>
</dbReference>
<gene>
    <name evidence="1" type="ORF">TSOC_010863</name>
</gene>
<proteinExistence type="predicted"/>
<evidence type="ECO:0000313" key="2">
    <source>
        <dbReference type="Proteomes" id="UP000236333"/>
    </source>
</evidence>